<proteinExistence type="predicted"/>
<reference evidence="2" key="1">
    <citation type="submission" date="2021-09" db="EMBL/GenBank/DDBJ databases">
        <title>The genome of Mauremys mutica provides insights into the evolution of semi-aquatic lifestyle.</title>
        <authorList>
            <person name="Gong S."/>
            <person name="Gao Y."/>
        </authorList>
    </citation>
    <scope>NUCLEOTIDE SEQUENCE</scope>
    <source>
        <strain evidence="2">MM-2020</strain>
        <tissue evidence="2">Muscle</tissue>
    </source>
</reference>
<comment type="caution">
    <text evidence="2">The sequence shown here is derived from an EMBL/GenBank/DDBJ whole genome shotgun (WGS) entry which is preliminary data.</text>
</comment>
<protein>
    <submittedName>
        <fullName evidence="2">Uncharacterized protein</fullName>
    </submittedName>
</protein>
<name>A0A9D4AMN5_9SAUR</name>
<dbReference type="AlphaFoldDB" id="A0A9D4AMN5"/>
<evidence type="ECO:0000313" key="2">
    <source>
        <dbReference type="EMBL" id="KAH1167787.1"/>
    </source>
</evidence>
<feature type="non-terminal residue" evidence="2">
    <location>
        <position position="1"/>
    </location>
</feature>
<gene>
    <name evidence="2" type="ORF">KIL84_003270</name>
</gene>
<sequence>STDPYDGIQPELPRKQNHSCPSIKPINIYLWTCILEERKPMDFADVTIFGKKGISLSNAGKRLSKH</sequence>
<evidence type="ECO:0000313" key="3">
    <source>
        <dbReference type="Proteomes" id="UP000827986"/>
    </source>
</evidence>
<evidence type="ECO:0000256" key="1">
    <source>
        <dbReference type="SAM" id="MobiDB-lite"/>
    </source>
</evidence>
<keyword evidence="3" id="KW-1185">Reference proteome</keyword>
<dbReference type="Proteomes" id="UP000827986">
    <property type="component" value="Unassembled WGS sequence"/>
</dbReference>
<dbReference type="EMBL" id="JAHDVG010000486">
    <property type="protein sequence ID" value="KAH1167787.1"/>
    <property type="molecule type" value="Genomic_DNA"/>
</dbReference>
<organism evidence="2 3">
    <name type="scientific">Mauremys mutica</name>
    <name type="common">yellowpond turtle</name>
    <dbReference type="NCBI Taxonomy" id="74926"/>
    <lineage>
        <taxon>Eukaryota</taxon>
        <taxon>Metazoa</taxon>
        <taxon>Chordata</taxon>
        <taxon>Craniata</taxon>
        <taxon>Vertebrata</taxon>
        <taxon>Euteleostomi</taxon>
        <taxon>Archelosauria</taxon>
        <taxon>Testudinata</taxon>
        <taxon>Testudines</taxon>
        <taxon>Cryptodira</taxon>
        <taxon>Durocryptodira</taxon>
        <taxon>Testudinoidea</taxon>
        <taxon>Geoemydidae</taxon>
        <taxon>Geoemydinae</taxon>
        <taxon>Mauremys</taxon>
    </lineage>
</organism>
<feature type="region of interest" description="Disordered" evidence="1">
    <location>
        <begin position="1"/>
        <end position="21"/>
    </location>
</feature>
<accession>A0A9D4AMN5</accession>